<keyword evidence="1" id="KW-0805">Transcription regulation</keyword>
<organism evidence="6 7">
    <name type="scientific">Pseudomonas vancouverensis</name>
    <dbReference type="NCBI Taxonomy" id="95300"/>
    <lineage>
        <taxon>Bacteria</taxon>
        <taxon>Pseudomonadati</taxon>
        <taxon>Pseudomonadota</taxon>
        <taxon>Gammaproteobacteria</taxon>
        <taxon>Pseudomonadales</taxon>
        <taxon>Pseudomonadaceae</taxon>
        <taxon>Pseudomonas</taxon>
    </lineage>
</organism>
<dbReference type="EMBL" id="RRZK01000026">
    <property type="protein sequence ID" value="TDB59887.1"/>
    <property type="molecule type" value="Genomic_DNA"/>
</dbReference>
<gene>
    <name evidence="6" type="ORF">EIY72_18315</name>
</gene>
<dbReference type="InterPro" id="IPR009057">
    <property type="entry name" value="Homeodomain-like_sf"/>
</dbReference>
<dbReference type="InterPro" id="IPR050109">
    <property type="entry name" value="HTH-type_TetR-like_transc_reg"/>
</dbReference>
<evidence type="ECO:0000259" key="5">
    <source>
        <dbReference type="PROSITE" id="PS50977"/>
    </source>
</evidence>
<dbReference type="Pfam" id="PF21306">
    <property type="entry name" value="TetR_C_40"/>
    <property type="match status" value="1"/>
</dbReference>
<feature type="domain" description="HTH tetR-type" evidence="5">
    <location>
        <begin position="4"/>
        <end position="64"/>
    </location>
</feature>
<dbReference type="PROSITE" id="PS50977">
    <property type="entry name" value="HTH_TETR_2"/>
    <property type="match status" value="1"/>
</dbReference>
<dbReference type="SUPFAM" id="SSF46689">
    <property type="entry name" value="Homeodomain-like"/>
    <property type="match status" value="1"/>
</dbReference>
<dbReference type="RefSeq" id="WP_093215881.1">
    <property type="nucleotide sequence ID" value="NZ_LT629803.1"/>
</dbReference>
<evidence type="ECO:0000256" key="1">
    <source>
        <dbReference type="ARBA" id="ARBA00023015"/>
    </source>
</evidence>
<dbReference type="PANTHER" id="PTHR30055">
    <property type="entry name" value="HTH-TYPE TRANSCRIPTIONAL REGULATOR RUTR"/>
    <property type="match status" value="1"/>
</dbReference>
<proteinExistence type="predicted"/>
<sequence>MNLSTVQKRIHEAAMRLFAEKSVGEVNVSELAQIAGVARGTIYNNLTSIESLFEDVASQLSAEMNDRVARSANPEMQPTERLANGIRFYIRRAHEEPYWGSFLVRYAASNTTLQQMWTGPPMHDVLSGLASQKYSFRQEQLPSVMSMIGGSVLVATMLVIQGHKTWRDAGSDTAEFVLRALGVPADEAQLIATKELPLLPI</sequence>
<evidence type="ECO:0000313" key="6">
    <source>
        <dbReference type="EMBL" id="TDB59887.1"/>
    </source>
</evidence>
<dbReference type="InterPro" id="IPR001647">
    <property type="entry name" value="HTH_TetR"/>
</dbReference>
<keyword evidence="7" id="KW-1185">Reference proteome</keyword>
<dbReference type="OrthoDB" id="9809772at2"/>
<dbReference type="PRINTS" id="PR00455">
    <property type="entry name" value="HTHTETR"/>
</dbReference>
<dbReference type="GO" id="GO:0000976">
    <property type="term" value="F:transcription cis-regulatory region binding"/>
    <property type="evidence" value="ECO:0007669"/>
    <property type="project" value="TreeGrafter"/>
</dbReference>
<dbReference type="PANTHER" id="PTHR30055:SF234">
    <property type="entry name" value="HTH-TYPE TRANSCRIPTIONAL REGULATOR BETI"/>
    <property type="match status" value="1"/>
</dbReference>
<dbReference type="GO" id="GO:0003700">
    <property type="term" value="F:DNA-binding transcription factor activity"/>
    <property type="evidence" value="ECO:0007669"/>
    <property type="project" value="TreeGrafter"/>
</dbReference>
<dbReference type="InterPro" id="IPR049513">
    <property type="entry name" value="TetR_C_40"/>
</dbReference>
<dbReference type="Proteomes" id="UP000295254">
    <property type="component" value="Unassembled WGS sequence"/>
</dbReference>
<dbReference type="STRING" id="95300.SAMN05216558_0611"/>
<dbReference type="Gene3D" id="1.10.357.10">
    <property type="entry name" value="Tetracycline Repressor, domain 2"/>
    <property type="match status" value="1"/>
</dbReference>
<evidence type="ECO:0000256" key="3">
    <source>
        <dbReference type="ARBA" id="ARBA00023163"/>
    </source>
</evidence>
<comment type="caution">
    <text evidence="6">The sequence shown here is derived from an EMBL/GenBank/DDBJ whole genome shotgun (WGS) entry which is preliminary data.</text>
</comment>
<keyword evidence="2 4" id="KW-0238">DNA-binding</keyword>
<feature type="DNA-binding region" description="H-T-H motif" evidence="4">
    <location>
        <begin position="27"/>
        <end position="46"/>
    </location>
</feature>
<keyword evidence="3" id="KW-0804">Transcription</keyword>
<evidence type="ECO:0000313" key="7">
    <source>
        <dbReference type="Proteomes" id="UP000295254"/>
    </source>
</evidence>
<dbReference type="AlphaFoldDB" id="A0A1H2MEK1"/>
<accession>A0A1H2MEK1</accession>
<name>A0A1H2MEK1_PSEVA</name>
<evidence type="ECO:0000256" key="4">
    <source>
        <dbReference type="PROSITE-ProRule" id="PRU00335"/>
    </source>
</evidence>
<protein>
    <submittedName>
        <fullName evidence="6">TetR/AcrR family transcriptional regulator</fullName>
    </submittedName>
</protein>
<evidence type="ECO:0000256" key="2">
    <source>
        <dbReference type="ARBA" id="ARBA00023125"/>
    </source>
</evidence>
<dbReference type="Pfam" id="PF00440">
    <property type="entry name" value="TetR_N"/>
    <property type="match status" value="1"/>
</dbReference>
<reference evidence="7" key="1">
    <citation type="journal article" date="2019" name="bioRxiv">
        <title>Bacterially produced spermidine induces plant systemic susceptibility to pathogens.</title>
        <authorList>
            <person name="Melnyk R.A."/>
            <person name="Beskrovnaya P.A."/>
            <person name="Liu Z."/>
            <person name="Song Y."/>
            <person name="Haney C.H."/>
        </authorList>
    </citation>
    <scope>NUCLEOTIDE SEQUENCE [LARGE SCALE GENOMIC DNA]</scope>
    <source>
        <strain evidence="7">Dha-51</strain>
    </source>
</reference>